<feature type="chain" id="PRO_5013022894" description="Sulfotransferase" evidence="1">
    <location>
        <begin position="21"/>
        <end position="304"/>
    </location>
</feature>
<dbReference type="SUPFAM" id="SSF52540">
    <property type="entry name" value="P-loop containing nucleoside triphosphate hydrolases"/>
    <property type="match status" value="1"/>
</dbReference>
<evidence type="ECO:0000313" key="2">
    <source>
        <dbReference type="EMBL" id="OLP78561.1"/>
    </source>
</evidence>
<evidence type="ECO:0000256" key="1">
    <source>
        <dbReference type="SAM" id="SignalP"/>
    </source>
</evidence>
<dbReference type="InterPro" id="IPR005331">
    <property type="entry name" value="Sulfotransferase"/>
</dbReference>
<evidence type="ECO:0008006" key="4">
    <source>
        <dbReference type="Google" id="ProtNLM"/>
    </source>
</evidence>
<keyword evidence="3" id="KW-1185">Reference proteome</keyword>
<name>A0A1Q9C6L8_SYMMI</name>
<comment type="caution">
    <text evidence="2">The sequence shown here is derived from an EMBL/GenBank/DDBJ whole genome shotgun (WGS) entry which is preliminary data.</text>
</comment>
<dbReference type="OrthoDB" id="413629at2759"/>
<dbReference type="InterPro" id="IPR027417">
    <property type="entry name" value="P-loop_NTPase"/>
</dbReference>
<dbReference type="GO" id="GO:0008146">
    <property type="term" value="F:sulfotransferase activity"/>
    <property type="evidence" value="ECO:0007669"/>
    <property type="project" value="InterPro"/>
</dbReference>
<protein>
    <recommendedName>
        <fullName evidence="4">Sulfotransferase</fullName>
    </recommendedName>
</protein>
<accession>A0A1Q9C6L8</accession>
<gene>
    <name evidence="2" type="ORF">AK812_SmicGene41253</name>
</gene>
<dbReference type="AlphaFoldDB" id="A0A1Q9C6L8"/>
<organism evidence="2 3">
    <name type="scientific">Symbiodinium microadriaticum</name>
    <name type="common">Dinoflagellate</name>
    <name type="synonym">Zooxanthella microadriatica</name>
    <dbReference type="NCBI Taxonomy" id="2951"/>
    <lineage>
        <taxon>Eukaryota</taxon>
        <taxon>Sar</taxon>
        <taxon>Alveolata</taxon>
        <taxon>Dinophyceae</taxon>
        <taxon>Suessiales</taxon>
        <taxon>Symbiodiniaceae</taxon>
        <taxon>Symbiodinium</taxon>
    </lineage>
</organism>
<sequence length="304" mass="34191">MMACACAVFVAWFSLHAAAAQDCGSESDVEMSGVNFLQMNAASLAPATQGEQCLRFMHIPKTGGTSIDSANMHLPAGQRAFDSLMLETFLRVQAHTDGVEDLGQLYDDVHHGVLTYGIFMAEHMSDYRWLPEDAEDKCEDLHTPPSRSSDIALYYQEPGCTNFCVVREPLARFFSAFKMTNQECDPLSIESKALELLSQLNSRPYLSDCFFMPQVLSVYGVFNKSSATHQYCQRILHTENLDREFADLMKEFGHELQLPADDLMSTWTDHCNITLDELTPTTKAAVYEKYKADYEAFGYPKPSF</sequence>
<dbReference type="Pfam" id="PF03567">
    <property type="entry name" value="Sulfotransfer_2"/>
    <property type="match status" value="1"/>
</dbReference>
<dbReference type="Gene3D" id="3.40.50.300">
    <property type="entry name" value="P-loop containing nucleotide triphosphate hydrolases"/>
    <property type="match status" value="1"/>
</dbReference>
<reference evidence="2 3" key="1">
    <citation type="submission" date="2016-02" db="EMBL/GenBank/DDBJ databases">
        <title>Genome analysis of coral dinoflagellate symbionts highlights evolutionary adaptations to a symbiotic lifestyle.</title>
        <authorList>
            <person name="Aranda M."/>
            <person name="Li Y."/>
            <person name="Liew Y.J."/>
            <person name="Baumgarten S."/>
            <person name="Simakov O."/>
            <person name="Wilson M."/>
            <person name="Piel J."/>
            <person name="Ashoor H."/>
            <person name="Bougouffa S."/>
            <person name="Bajic V.B."/>
            <person name="Ryu T."/>
            <person name="Ravasi T."/>
            <person name="Bayer T."/>
            <person name="Micklem G."/>
            <person name="Kim H."/>
            <person name="Bhak J."/>
            <person name="Lajeunesse T.C."/>
            <person name="Voolstra C.R."/>
        </authorList>
    </citation>
    <scope>NUCLEOTIDE SEQUENCE [LARGE SCALE GENOMIC DNA]</scope>
    <source>
        <strain evidence="2 3">CCMP2467</strain>
    </source>
</reference>
<dbReference type="Proteomes" id="UP000186817">
    <property type="component" value="Unassembled WGS sequence"/>
</dbReference>
<proteinExistence type="predicted"/>
<feature type="signal peptide" evidence="1">
    <location>
        <begin position="1"/>
        <end position="20"/>
    </location>
</feature>
<keyword evidence="1" id="KW-0732">Signal</keyword>
<dbReference type="GO" id="GO:0016020">
    <property type="term" value="C:membrane"/>
    <property type="evidence" value="ECO:0007669"/>
    <property type="project" value="InterPro"/>
</dbReference>
<evidence type="ECO:0000313" key="3">
    <source>
        <dbReference type="Proteomes" id="UP000186817"/>
    </source>
</evidence>
<dbReference type="EMBL" id="LSRX01001595">
    <property type="protein sequence ID" value="OLP78561.1"/>
    <property type="molecule type" value="Genomic_DNA"/>
</dbReference>